<organism evidence="2 3">
    <name type="scientific">Fuscovulum blasticum DSM 2131</name>
    <dbReference type="NCBI Taxonomy" id="1188250"/>
    <lineage>
        <taxon>Bacteria</taxon>
        <taxon>Pseudomonadati</taxon>
        <taxon>Pseudomonadota</taxon>
        <taxon>Alphaproteobacteria</taxon>
        <taxon>Rhodobacterales</taxon>
        <taxon>Paracoccaceae</taxon>
        <taxon>Pseudogemmobacter</taxon>
    </lineage>
</organism>
<dbReference type="AlphaFoldDB" id="A0A2T4JC92"/>
<dbReference type="InterPro" id="IPR036844">
    <property type="entry name" value="Hint_dom_sf"/>
</dbReference>
<proteinExistence type="predicted"/>
<reference evidence="2 3" key="1">
    <citation type="submission" date="2018-03" db="EMBL/GenBank/DDBJ databases">
        <title>Rhodobacter blasticus.</title>
        <authorList>
            <person name="Meyer T.E."/>
            <person name="Miller S."/>
            <person name="Lodha T."/>
            <person name="Gandham S."/>
            <person name="Chintalapati S."/>
            <person name="Chintalapati V.R."/>
        </authorList>
    </citation>
    <scope>NUCLEOTIDE SEQUENCE [LARGE SCALE GENOMIC DNA]</scope>
    <source>
        <strain evidence="2 3">DSM 2131</strain>
    </source>
</reference>
<keyword evidence="3" id="KW-1185">Reference proteome</keyword>
<name>A0A2T4JC92_FUSBL</name>
<evidence type="ECO:0000313" key="3">
    <source>
        <dbReference type="Proteomes" id="UP000241362"/>
    </source>
</evidence>
<dbReference type="InterPro" id="IPR010221">
    <property type="entry name" value="VCBS_dom"/>
</dbReference>
<dbReference type="InterPro" id="IPR028992">
    <property type="entry name" value="Hedgehog/Intein_dom"/>
</dbReference>
<dbReference type="InterPro" id="IPR013783">
    <property type="entry name" value="Ig-like_fold"/>
</dbReference>
<dbReference type="RefSeq" id="WP_107672209.1">
    <property type="nucleotide sequence ID" value="NZ_PZKE01000003.1"/>
</dbReference>
<evidence type="ECO:0000259" key="1">
    <source>
        <dbReference type="Pfam" id="PF13403"/>
    </source>
</evidence>
<dbReference type="SUPFAM" id="SSF51294">
    <property type="entry name" value="Hedgehog/intein (Hint) domain"/>
    <property type="match status" value="1"/>
</dbReference>
<dbReference type="Gene3D" id="2.60.40.10">
    <property type="entry name" value="Immunoglobulins"/>
    <property type="match status" value="1"/>
</dbReference>
<dbReference type="NCBIfam" id="TIGR01965">
    <property type="entry name" value="VCBS_repeat"/>
    <property type="match status" value="1"/>
</dbReference>
<dbReference type="Gene3D" id="2.170.16.10">
    <property type="entry name" value="Hedgehog/Intein (Hint) domain"/>
    <property type="match status" value="1"/>
</dbReference>
<feature type="domain" description="Hedgehog/Intein (Hint)" evidence="1">
    <location>
        <begin position="103"/>
        <end position="249"/>
    </location>
</feature>
<dbReference type="Pfam" id="PF13403">
    <property type="entry name" value="Hint_2"/>
    <property type="match status" value="1"/>
</dbReference>
<sequence>MGTPNIIGAVTGGVPSVSATPITGQLDDNGNNSANTWSISGGSSYGTASINGSGQWTYTLNESHPAVQALNPGDTLTDTFTVQVSDFWGTDTQIITITITGVPCFVAGTRLQTATGLRPVESLRPGDLVLTADAGLQPLRWIGLTPVSRADLADAPRKRPVTLARGAMGNGLPLADLRVSPQHRMVIRGAIAQEVCGADQVLLAAHRLLPLPGVSQTLPEGGIIYVHLLFDRHHVVFAEGVASESLLLGAQVEAMLTQEQLDEIHLAFPDQPARDRLAVPARPIPPAPQAKALVAQLQARPGSYALVAPDLSAVPA</sequence>
<comment type="caution">
    <text evidence="2">The sequence shown here is derived from an EMBL/GenBank/DDBJ whole genome shotgun (WGS) entry which is preliminary data.</text>
</comment>
<dbReference type="Pfam" id="PF17963">
    <property type="entry name" value="Big_9"/>
    <property type="match status" value="1"/>
</dbReference>
<dbReference type="EMBL" id="PZKE01000003">
    <property type="protein sequence ID" value="PTE15532.1"/>
    <property type="molecule type" value="Genomic_DNA"/>
</dbReference>
<gene>
    <name evidence="2" type="ORF">C5F44_03890</name>
</gene>
<evidence type="ECO:0000313" key="2">
    <source>
        <dbReference type="EMBL" id="PTE15532.1"/>
    </source>
</evidence>
<dbReference type="Proteomes" id="UP000241362">
    <property type="component" value="Unassembled WGS sequence"/>
</dbReference>
<protein>
    <recommendedName>
        <fullName evidence="1">Hedgehog/Intein (Hint) domain-containing protein</fullName>
    </recommendedName>
</protein>
<accession>A0A2T4JC92</accession>